<dbReference type="GO" id="GO:0072330">
    <property type="term" value="P:monocarboxylic acid biosynthetic process"/>
    <property type="evidence" value="ECO:0007669"/>
    <property type="project" value="UniProtKB-ARBA"/>
</dbReference>
<keyword evidence="8" id="KW-1015">Disulfide bond</keyword>
<evidence type="ECO:0000256" key="5">
    <source>
        <dbReference type="ARBA" id="ARBA00022729"/>
    </source>
</evidence>
<keyword evidence="5 10" id="KW-0732">Signal</keyword>
<dbReference type="Pfam" id="PF07519">
    <property type="entry name" value="Tannase"/>
    <property type="match status" value="1"/>
</dbReference>
<comment type="caution">
    <text evidence="11">The sequence shown here is derived from an EMBL/GenBank/DDBJ whole genome shotgun (WGS) entry which is preliminary data.</text>
</comment>
<dbReference type="AlphaFoldDB" id="A0A1V6SPP9"/>
<dbReference type="Proteomes" id="UP000191285">
    <property type="component" value="Unassembled WGS sequence"/>
</dbReference>
<evidence type="ECO:0000256" key="3">
    <source>
        <dbReference type="ARBA" id="ARBA00022651"/>
    </source>
</evidence>
<protein>
    <recommendedName>
        <fullName evidence="10">Carboxylic ester hydrolase</fullName>
        <ecNumber evidence="10">3.1.1.-</ecNumber>
    </recommendedName>
</protein>
<evidence type="ECO:0000256" key="1">
    <source>
        <dbReference type="ARBA" id="ARBA00006249"/>
    </source>
</evidence>
<keyword evidence="3" id="KW-0119">Carbohydrate metabolism</keyword>
<keyword evidence="3" id="KW-0624">Polysaccharide degradation</keyword>
<dbReference type="EC" id="3.1.1.-" evidence="10"/>
<feature type="chain" id="PRO_5011815114" description="Carboxylic ester hydrolase" evidence="10">
    <location>
        <begin position="19"/>
        <end position="528"/>
    </location>
</feature>
<reference evidence="12" key="1">
    <citation type="journal article" date="2017" name="Nat. Microbiol.">
        <title>Global analysis of biosynthetic gene clusters reveals vast potential of secondary metabolite production in Penicillium species.</title>
        <authorList>
            <person name="Nielsen J.C."/>
            <person name="Grijseels S."/>
            <person name="Prigent S."/>
            <person name="Ji B."/>
            <person name="Dainat J."/>
            <person name="Nielsen K.F."/>
            <person name="Frisvad J.C."/>
            <person name="Workman M."/>
            <person name="Nielsen J."/>
        </authorList>
    </citation>
    <scope>NUCLEOTIDE SEQUENCE [LARGE SCALE GENOMIC DNA]</scope>
    <source>
        <strain evidence="12">IBT 24891</strain>
    </source>
</reference>
<dbReference type="PANTHER" id="PTHR33938:SF15">
    <property type="entry name" value="FERULOYL ESTERASE B-RELATED"/>
    <property type="match status" value="1"/>
</dbReference>
<evidence type="ECO:0000256" key="8">
    <source>
        <dbReference type="ARBA" id="ARBA00023157"/>
    </source>
</evidence>
<dbReference type="GO" id="GO:0046872">
    <property type="term" value="F:metal ion binding"/>
    <property type="evidence" value="ECO:0007669"/>
    <property type="project" value="UniProtKB-KW"/>
</dbReference>
<organism evidence="11 12">
    <name type="scientific">Penicillium steckii</name>
    <dbReference type="NCBI Taxonomy" id="303698"/>
    <lineage>
        <taxon>Eukaryota</taxon>
        <taxon>Fungi</taxon>
        <taxon>Dikarya</taxon>
        <taxon>Ascomycota</taxon>
        <taxon>Pezizomycotina</taxon>
        <taxon>Eurotiomycetes</taxon>
        <taxon>Eurotiomycetidae</taxon>
        <taxon>Eurotiales</taxon>
        <taxon>Aspergillaceae</taxon>
        <taxon>Penicillium</taxon>
    </lineage>
</organism>
<feature type="signal peptide" evidence="10">
    <location>
        <begin position="1"/>
        <end position="18"/>
    </location>
</feature>
<evidence type="ECO:0000313" key="12">
    <source>
        <dbReference type="Proteomes" id="UP000191285"/>
    </source>
</evidence>
<keyword evidence="3" id="KW-0858">Xylan degradation</keyword>
<comment type="catalytic activity">
    <reaction evidence="9">
        <text>feruloyl-polysaccharide + H2O = ferulate + polysaccharide.</text>
        <dbReference type="EC" id="3.1.1.73"/>
    </reaction>
</comment>
<dbReference type="PANTHER" id="PTHR33938">
    <property type="entry name" value="FERULOYL ESTERASE B-RELATED"/>
    <property type="match status" value="1"/>
</dbReference>
<evidence type="ECO:0000256" key="10">
    <source>
        <dbReference type="RuleBase" id="RU361238"/>
    </source>
</evidence>
<comment type="similarity">
    <text evidence="1 10">Belongs to the tannase family.</text>
</comment>
<evidence type="ECO:0000256" key="2">
    <source>
        <dbReference type="ARBA" id="ARBA00022487"/>
    </source>
</evidence>
<evidence type="ECO:0000256" key="4">
    <source>
        <dbReference type="ARBA" id="ARBA00022723"/>
    </source>
</evidence>
<dbReference type="EMBL" id="MLKD01000027">
    <property type="protein sequence ID" value="OQE15654.1"/>
    <property type="molecule type" value="Genomic_DNA"/>
</dbReference>
<keyword evidence="7" id="KW-0106">Calcium</keyword>
<dbReference type="GO" id="GO:0045493">
    <property type="term" value="P:xylan catabolic process"/>
    <property type="evidence" value="ECO:0007669"/>
    <property type="project" value="UniProtKB-KW"/>
</dbReference>
<evidence type="ECO:0000256" key="9">
    <source>
        <dbReference type="ARBA" id="ARBA00034075"/>
    </source>
</evidence>
<proteinExistence type="inferred from homology"/>
<dbReference type="OrthoDB" id="3039123at2759"/>
<dbReference type="STRING" id="303698.A0A1V6SPP9"/>
<gene>
    <name evidence="11" type="ORF">PENSTE_c027G03759</name>
</gene>
<keyword evidence="6 10" id="KW-0378">Hydrolase</keyword>
<dbReference type="SUPFAM" id="SSF53474">
    <property type="entry name" value="alpha/beta-Hydrolases"/>
    <property type="match status" value="1"/>
</dbReference>
<sequence length="528" mass="58126">MTRLSALLSLALGSLVLGSQDAFQTKCTEFADKIDIPNVKVNFAQYVQGGTNLTLDQVASCASSDGSSQSVSVDLCRVAMAVSTSNSSEITLEAWFPREYKGRFLSTGNGGLGGCIQYYDLAYTAQLGFASVGANNGHNGTSGKPFYHHPEVIEDFAYRSIHTGVVIGKELTKQFYDNGFDKSYYLGCSTGGRQGWKSVQKYPNDFDGVVAGAPAINFVGLLSWSAHFYPITGSPSSKTYLSTAEWKIVHNEILRQCDTLDGAKDGIIEDTDLCQPILETLICKSSSKNNTNCLSPEQVNTAQQVLSPVYGLNGTMIYPRMQPGSENLAAPIMYNGQPFTYSKEWWQYVVYNNPSWSAKNWNVKDAAAALAQNPYDIQTWHGDISPFQKAGGKVLHYHGLQDQLISSDNSKWYYSRVAKEMNMAPSDLDEFYRFFTISGMGHCGAGDGAYGIGQGSRSYNDNKPENNVLMAMVKWVEEGVAPDTVRGAKFSNGPGSEVEYYRKHCRYPRRNVFKGPGNYTDENAWQCV</sequence>
<accession>A0A1V6SPP9</accession>
<evidence type="ECO:0000313" key="11">
    <source>
        <dbReference type="EMBL" id="OQE15654.1"/>
    </source>
</evidence>
<keyword evidence="12" id="KW-1185">Reference proteome</keyword>
<keyword evidence="4" id="KW-0479">Metal-binding</keyword>
<dbReference type="InterPro" id="IPR029058">
    <property type="entry name" value="AB_hydrolase_fold"/>
</dbReference>
<dbReference type="InterPro" id="IPR011118">
    <property type="entry name" value="Tannase/feruloyl_esterase"/>
</dbReference>
<evidence type="ECO:0000256" key="6">
    <source>
        <dbReference type="ARBA" id="ARBA00022801"/>
    </source>
</evidence>
<name>A0A1V6SPP9_9EURO</name>
<keyword evidence="2" id="KW-0719">Serine esterase</keyword>
<evidence type="ECO:0000256" key="7">
    <source>
        <dbReference type="ARBA" id="ARBA00022837"/>
    </source>
</evidence>
<dbReference type="GO" id="GO:0017000">
    <property type="term" value="P:antibiotic biosynthetic process"/>
    <property type="evidence" value="ECO:0007669"/>
    <property type="project" value="UniProtKB-ARBA"/>
</dbReference>
<dbReference type="Gene3D" id="3.40.50.1820">
    <property type="entry name" value="alpha/beta hydrolase"/>
    <property type="match status" value="1"/>
</dbReference>
<dbReference type="GO" id="GO:0030600">
    <property type="term" value="F:feruloyl esterase activity"/>
    <property type="evidence" value="ECO:0007669"/>
    <property type="project" value="UniProtKB-EC"/>
</dbReference>